<feature type="region of interest" description="Disordered" evidence="9">
    <location>
        <begin position="1"/>
        <end position="58"/>
    </location>
</feature>
<dbReference type="PANTHER" id="PTHR10687:SF2">
    <property type="entry name" value="SECRETORY CARRIER-ASSOCIATED MEMBRANE PROTEIN"/>
    <property type="match status" value="1"/>
</dbReference>
<dbReference type="AlphaFoldDB" id="A0A8T0IWE0"/>
<evidence type="ECO:0000256" key="4">
    <source>
        <dbReference type="ARBA" id="ARBA00022989"/>
    </source>
</evidence>
<feature type="transmembrane region" description="Helical" evidence="7">
    <location>
        <begin position="203"/>
        <end position="230"/>
    </location>
</feature>
<dbReference type="Pfam" id="PF04144">
    <property type="entry name" value="SCAMP"/>
    <property type="match status" value="1"/>
</dbReference>
<evidence type="ECO:0000256" key="8">
    <source>
        <dbReference type="SAM" id="Coils"/>
    </source>
</evidence>
<keyword evidence="5 7" id="KW-0472">Membrane</keyword>
<keyword evidence="7" id="KW-0813">Transport</keyword>
<evidence type="ECO:0000313" key="10">
    <source>
        <dbReference type="EMBL" id="KAG0587156.1"/>
    </source>
</evidence>
<feature type="transmembrane region" description="Helical" evidence="7">
    <location>
        <begin position="171"/>
        <end position="191"/>
    </location>
</feature>
<evidence type="ECO:0000256" key="5">
    <source>
        <dbReference type="ARBA" id="ARBA00023136"/>
    </source>
</evidence>
<keyword evidence="7" id="KW-1003">Cell membrane</keyword>
<dbReference type="Proteomes" id="UP000822688">
    <property type="component" value="Chromosome 2"/>
</dbReference>
<dbReference type="GO" id="GO:0055038">
    <property type="term" value="C:recycling endosome membrane"/>
    <property type="evidence" value="ECO:0007669"/>
    <property type="project" value="TreeGrafter"/>
</dbReference>
<sequence length="303" mass="33907">MAGRYDSNPFDEEEEVNPFSDPVVRAQAGKPSYGGGGLFDTTSNSRLSPLPHEPAFSGVNDATVDIPLGGSKELKKKERELKAKEEELKRKEQELKRREDAAARAGILIEHKNWPPLIHILHHDIANDIPAHLRSLMYWAYGSWLGIMLCLFWNFICVTAAWIAGVGGVQIFLLGIIYALAGFPLSYFLWYRPLYRAMRSESVLKFGWFVIFYLLHIAFCVLAAVAPPIFFKGKSLAGLIPAIDLFGQKLIIGIFYAVGFGLYTLEFLLSIWVLKNVAQYFRGEGRAAEMKREAAAGAFRSAI</sequence>
<evidence type="ECO:0000256" key="2">
    <source>
        <dbReference type="ARBA" id="ARBA00010482"/>
    </source>
</evidence>
<keyword evidence="11" id="KW-1185">Reference proteome</keyword>
<keyword evidence="6 7" id="KW-0968">Cytoplasmic vesicle</keyword>
<dbReference type="GO" id="GO:0015031">
    <property type="term" value="P:protein transport"/>
    <property type="evidence" value="ECO:0007669"/>
    <property type="project" value="InterPro"/>
</dbReference>
<keyword evidence="4 7" id="KW-1133">Transmembrane helix</keyword>
<feature type="coiled-coil region" evidence="8">
    <location>
        <begin position="71"/>
        <end position="105"/>
    </location>
</feature>
<protein>
    <recommendedName>
        <fullName evidence="7">Secretory carrier-associated membrane protein</fullName>
        <shortName evidence="7">Secretory carrier membrane protein</shortName>
    </recommendedName>
</protein>
<comment type="function">
    <text evidence="1 7">Probably involved in membrane trafficking.</text>
</comment>
<dbReference type="EMBL" id="CM026422">
    <property type="protein sequence ID" value="KAG0587156.1"/>
    <property type="molecule type" value="Genomic_DNA"/>
</dbReference>
<keyword evidence="8" id="KW-0175">Coiled coil</keyword>
<comment type="similarity">
    <text evidence="2 7">Belongs to the SCAMP family.</text>
</comment>
<evidence type="ECO:0000256" key="9">
    <source>
        <dbReference type="SAM" id="MobiDB-lite"/>
    </source>
</evidence>
<name>A0A8T0IWE0_CERPU</name>
<dbReference type="GO" id="GO:0030658">
    <property type="term" value="C:transport vesicle membrane"/>
    <property type="evidence" value="ECO:0007669"/>
    <property type="project" value="UniProtKB-SubCell"/>
</dbReference>
<evidence type="ECO:0000313" key="11">
    <source>
        <dbReference type="Proteomes" id="UP000822688"/>
    </source>
</evidence>
<evidence type="ECO:0000256" key="6">
    <source>
        <dbReference type="ARBA" id="ARBA00023329"/>
    </source>
</evidence>
<feature type="transmembrane region" description="Helical" evidence="7">
    <location>
        <begin position="250"/>
        <end position="274"/>
    </location>
</feature>
<evidence type="ECO:0000256" key="1">
    <source>
        <dbReference type="ARBA" id="ARBA00004003"/>
    </source>
</evidence>
<evidence type="ECO:0000256" key="7">
    <source>
        <dbReference type="RuleBase" id="RU363122"/>
    </source>
</evidence>
<proteinExistence type="inferred from homology"/>
<feature type="transmembrane region" description="Helical" evidence="7">
    <location>
        <begin position="144"/>
        <end position="165"/>
    </location>
</feature>
<reference evidence="10" key="1">
    <citation type="submission" date="2020-06" db="EMBL/GenBank/DDBJ databases">
        <title>WGS assembly of Ceratodon purpureus strain R40.</title>
        <authorList>
            <person name="Carey S.B."/>
            <person name="Jenkins J."/>
            <person name="Shu S."/>
            <person name="Lovell J.T."/>
            <person name="Sreedasyam A."/>
            <person name="Maumus F."/>
            <person name="Tiley G.P."/>
            <person name="Fernandez-Pozo N."/>
            <person name="Barry K."/>
            <person name="Chen C."/>
            <person name="Wang M."/>
            <person name="Lipzen A."/>
            <person name="Daum C."/>
            <person name="Saski C.A."/>
            <person name="Payton A.C."/>
            <person name="Mcbreen J.C."/>
            <person name="Conrad R.E."/>
            <person name="Kollar L.M."/>
            <person name="Olsson S."/>
            <person name="Huttunen S."/>
            <person name="Landis J.B."/>
            <person name="Wickett N.J."/>
            <person name="Johnson M.G."/>
            <person name="Rensing S.A."/>
            <person name="Grimwood J."/>
            <person name="Schmutz J."/>
            <person name="Mcdaniel S.F."/>
        </authorList>
    </citation>
    <scope>NUCLEOTIDE SEQUENCE</scope>
    <source>
        <strain evidence="10">R40</strain>
    </source>
</reference>
<comment type="subcellular location">
    <subcellularLocation>
        <location evidence="7">Cell membrane</location>
        <topology evidence="7">Multi-pass membrane protein</topology>
    </subcellularLocation>
    <subcellularLocation>
        <location evidence="7">Cytoplasmic vesicle</location>
        <location evidence="7">Secretory vesicle membrane</location>
        <topology evidence="7">Multi-pass membrane protein</topology>
    </subcellularLocation>
</comment>
<organism evidence="10 11">
    <name type="scientific">Ceratodon purpureus</name>
    <name type="common">Fire moss</name>
    <name type="synonym">Dicranum purpureum</name>
    <dbReference type="NCBI Taxonomy" id="3225"/>
    <lineage>
        <taxon>Eukaryota</taxon>
        <taxon>Viridiplantae</taxon>
        <taxon>Streptophyta</taxon>
        <taxon>Embryophyta</taxon>
        <taxon>Bryophyta</taxon>
        <taxon>Bryophytina</taxon>
        <taxon>Bryopsida</taxon>
        <taxon>Dicranidae</taxon>
        <taxon>Pseudoditrichales</taxon>
        <taxon>Ditrichaceae</taxon>
        <taxon>Ceratodon</taxon>
    </lineage>
</organism>
<keyword evidence="3 7" id="KW-0812">Transmembrane</keyword>
<dbReference type="GO" id="GO:0005886">
    <property type="term" value="C:plasma membrane"/>
    <property type="evidence" value="ECO:0007669"/>
    <property type="project" value="UniProtKB-SubCell"/>
</dbReference>
<accession>A0A8T0IWE0</accession>
<evidence type="ECO:0000256" key="3">
    <source>
        <dbReference type="ARBA" id="ARBA00022692"/>
    </source>
</evidence>
<dbReference type="InterPro" id="IPR007273">
    <property type="entry name" value="SCAMP"/>
</dbReference>
<comment type="caution">
    <text evidence="10">The sequence shown here is derived from an EMBL/GenBank/DDBJ whole genome shotgun (WGS) entry which is preliminary data.</text>
</comment>
<dbReference type="PANTHER" id="PTHR10687">
    <property type="entry name" value="SECRETORY CARRIER-ASSOCIATED MEMBRANE PROTEIN SCAMP"/>
    <property type="match status" value="1"/>
</dbReference>
<dbReference type="GO" id="GO:0032588">
    <property type="term" value="C:trans-Golgi network membrane"/>
    <property type="evidence" value="ECO:0007669"/>
    <property type="project" value="TreeGrafter"/>
</dbReference>
<gene>
    <name evidence="10" type="ORF">KC19_2G144000</name>
</gene>